<name>A0A401QIN7_SCYTO</name>
<reference evidence="8 9" key="1">
    <citation type="journal article" date="2018" name="Nat. Ecol. Evol.">
        <title>Shark genomes provide insights into elasmobranch evolution and the origin of vertebrates.</title>
        <authorList>
            <person name="Hara Y"/>
            <person name="Yamaguchi K"/>
            <person name="Onimaru K"/>
            <person name="Kadota M"/>
            <person name="Koyanagi M"/>
            <person name="Keeley SD"/>
            <person name="Tatsumi K"/>
            <person name="Tanaka K"/>
            <person name="Motone F"/>
            <person name="Kageyama Y"/>
            <person name="Nozu R"/>
            <person name="Adachi N"/>
            <person name="Nishimura O"/>
            <person name="Nakagawa R"/>
            <person name="Tanegashima C"/>
            <person name="Kiyatake I"/>
            <person name="Matsumoto R"/>
            <person name="Murakumo K"/>
            <person name="Nishida K"/>
            <person name="Terakita A"/>
            <person name="Kuratani S"/>
            <person name="Sato K"/>
            <person name="Hyodo S Kuraku.S."/>
        </authorList>
    </citation>
    <scope>NUCLEOTIDE SEQUENCE [LARGE SCALE GENOMIC DNA]</scope>
</reference>
<dbReference type="EMBL" id="BFAA01147414">
    <property type="protein sequence ID" value="GCB85235.1"/>
    <property type="molecule type" value="Genomic_DNA"/>
</dbReference>
<protein>
    <recommendedName>
        <fullName evidence="7">NADP-dependent oxidoreductase domain-containing protein</fullName>
    </recommendedName>
</protein>
<dbReference type="FunFam" id="3.20.20.100:FF:000002">
    <property type="entry name" value="2,5-diketo-D-gluconic acid reductase A"/>
    <property type="match status" value="1"/>
</dbReference>
<dbReference type="OMA" id="PRIHLGV"/>
<evidence type="ECO:0000256" key="2">
    <source>
        <dbReference type="ARBA" id="ARBA00022857"/>
    </source>
</evidence>
<dbReference type="InterPro" id="IPR023210">
    <property type="entry name" value="NADP_OxRdtase_dom"/>
</dbReference>
<accession>A0A401QIN7</accession>
<keyword evidence="9" id="KW-1185">Reference proteome</keyword>
<evidence type="ECO:0000259" key="7">
    <source>
        <dbReference type="Pfam" id="PF00248"/>
    </source>
</evidence>
<dbReference type="InterPro" id="IPR018170">
    <property type="entry name" value="Aldo/ket_reductase_CS"/>
</dbReference>
<evidence type="ECO:0000256" key="1">
    <source>
        <dbReference type="ARBA" id="ARBA00007905"/>
    </source>
</evidence>
<evidence type="ECO:0000256" key="5">
    <source>
        <dbReference type="PIRSR" id="PIRSR000097-2"/>
    </source>
</evidence>
<comment type="caution">
    <text evidence="8">The sequence shown here is derived from an EMBL/GenBank/DDBJ whole genome shotgun (WGS) entry which is preliminary data.</text>
</comment>
<feature type="binding site" evidence="5">
    <location>
        <position position="110"/>
    </location>
    <ligand>
        <name>substrate</name>
    </ligand>
</feature>
<evidence type="ECO:0000256" key="4">
    <source>
        <dbReference type="PIRSR" id="PIRSR000097-1"/>
    </source>
</evidence>
<gene>
    <name evidence="8" type="ORF">scyTo_0025990</name>
</gene>
<dbReference type="PROSITE" id="PS00062">
    <property type="entry name" value="ALDOKETO_REDUCTASE_2"/>
    <property type="match status" value="1"/>
</dbReference>
<dbReference type="OrthoDB" id="416253at2759"/>
<dbReference type="GO" id="GO:0016616">
    <property type="term" value="F:oxidoreductase activity, acting on the CH-OH group of donors, NAD or NADP as acceptor"/>
    <property type="evidence" value="ECO:0007669"/>
    <property type="project" value="UniProtKB-ARBA"/>
</dbReference>
<feature type="domain" description="NADP-dependent oxidoreductase" evidence="7">
    <location>
        <begin position="16"/>
        <end position="267"/>
    </location>
</feature>
<dbReference type="PIRSF" id="PIRSF000097">
    <property type="entry name" value="AKR"/>
    <property type="match status" value="1"/>
</dbReference>
<dbReference type="InterPro" id="IPR020471">
    <property type="entry name" value="AKR"/>
</dbReference>
<evidence type="ECO:0000313" key="8">
    <source>
        <dbReference type="EMBL" id="GCB85235.1"/>
    </source>
</evidence>
<feature type="site" description="Lowers pKa of active site Tyr" evidence="6">
    <location>
        <position position="78"/>
    </location>
</feature>
<dbReference type="PANTHER" id="PTHR43827">
    <property type="entry name" value="2,5-DIKETO-D-GLUCONIC ACID REDUCTASE"/>
    <property type="match status" value="1"/>
</dbReference>
<dbReference type="PRINTS" id="PR00069">
    <property type="entry name" value="ALDKETRDTASE"/>
</dbReference>
<evidence type="ECO:0000256" key="3">
    <source>
        <dbReference type="ARBA" id="ARBA00023002"/>
    </source>
</evidence>
<dbReference type="PANTHER" id="PTHR43827:SF3">
    <property type="entry name" value="NADP-DEPENDENT OXIDOREDUCTASE DOMAIN-CONTAINING PROTEIN"/>
    <property type="match status" value="1"/>
</dbReference>
<feature type="active site" description="Proton donor" evidence="4">
    <location>
        <position position="49"/>
    </location>
</feature>
<dbReference type="Gene3D" id="3.20.20.100">
    <property type="entry name" value="NADP-dependent oxidoreductase domain"/>
    <property type="match status" value="1"/>
</dbReference>
<proteinExistence type="inferred from homology"/>
<comment type="similarity">
    <text evidence="1">Belongs to the aldo/keto reductase family.</text>
</comment>
<dbReference type="Proteomes" id="UP000288216">
    <property type="component" value="Unassembled WGS sequence"/>
</dbReference>
<keyword evidence="2" id="KW-0521">NADP</keyword>
<organism evidence="8 9">
    <name type="scientific">Scyliorhinus torazame</name>
    <name type="common">Cloudy catshark</name>
    <name type="synonym">Catulus torazame</name>
    <dbReference type="NCBI Taxonomy" id="75743"/>
    <lineage>
        <taxon>Eukaryota</taxon>
        <taxon>Metazoa</taxon>
        <taxon>Chordata</taxon>
        <taxon>Craniata</taxon>
        <taxon>Vertebrata</taxon>
        <taxon>Chondrichthyes</taxon>
        <taxon>Elasmobranchii</taxon>
        <taxon>Galeomorphii</taxon>
        <taxon>Galeoidea</taxon>
        <taxon>Carcharhiniformes</taxon>
        <taxon>Scyliorhinidae</taxon>
        <taxon>Scyliorhinus</taxon>
    </lineage>
</organism>
<dbReference type="STRING" id="75743.A0A401QIN7"/>
<dbReference type="SUPFAM" id="SSF51430">
    <property type="entry name" value="NAD(P)-linked oxidoreductase"/>
    <property type="match status" value="1"/>
</dbReference>
<evidence type="ECO:0000256" key="6">
    <source>
        <dbReference type="PIRSR" id="PIRSR000097-3"/>
    </source>
</evidence>
<dbReference type="CDD" id="cd19136">
    <property type="entry name" value="AKR_DrGR-like"/>
    <property type="match status" value="1"/>
</dbReference>
<dbReference type="AlphaFoldDB" id="A0A401QIN7"/>
<evidence type="ECO:0000313" key="9">
    <source>
        <dbReference type="Proteomes" id="UP000288216"/>
    </source>
</evidence>
<sequence length="284" mass="31513">MQSVELNNGVEMPLVGLGTFQVKGYNVVHRTLDAALGQGYRSFDTASVYHNETDIGKALKELLPKHGLTRGDLFVTSKLAPGDHGAGARAACLRSLADMDFEYLDLYLVHWPGKQGWKSEDPRNPGCRQQSWEAMENLYRDGKFRAIGVSNYTEGHLRALLAQCQVRPAVLQVEYHPHLLQSELLAFCSESGLHLQAYSSLGTGRLVGEPKVKGLAERLGRTPAQVLLRWALQQGIGVIPKSTNPEHIALNARLFDFHLGDEDMELLSGLHSDTRYCWDPRPVA</sequence>
<keyword evidence="3" id="KW-0560">Oxidoreductase</keyword>
<dbReference type="Pfam" id="PF00248">
    <property type="entry name" value="Aldo_ket_red"/>
    <property type="match status" value="1"/>
</dbReference>
<dbReference type="PROSITE" id="PS00798">
    <property type="entry name" value="ALDOKETO_REDUCTASE_1"/>
    <property type="match status" value="1"/>
</dbReference>
<dbReference type="InterPro" id="IPR036812">
    <property type="entry name" value="NAD(P)_OxRdtase_dom_sf"/>
</dbReference>